<dbReference type="EMBL" id="QXDJ01000006">
    <property type="protein sequence ID" value="RII32848.1"/>
    <property type="molecule type" value="Genomic_DNA"/>
</dbReference>
<accession>A0A399IIL1</accession>
<protein>
    <recommendedName>
        <fullName evidence="3">Prophage minor tail protein Z</fullName>
    </recommendedName>
</protein>
<organism evidence="1 2">
    <name type="scientific">Clostridium chromiireducens</name>
    <dbReference type="NCBI Taxonomy" id="225345"/>
    <lineage>
        <taxon>Bacteria</taxon>
        <taxon>Bacillati</taxon>
        <taxon>Bacillota</taxon>
        <taxon>Clostridia</taxon>
        <taxon>Eubacteriales</taxon>
        <taxon>Clostridiaceae</taxon>
        <taxon>Clostridium</taxon>
    </lineage>
</organism>
<dbReference type="Pfam" id="PF06763">
    <property type="entry name" value="Minor_tail_Z"/>
    <property type="match status" value="1"/>
</dbReference>
<dbReference type="AlphaFoldDB" id="A0A399IIL1"/>
<dbReference type="RefSeq" id="WP_119367923.1">
    <property type="nucleotide sequence ID" value="NZ_QXDJ01000006.1"/>
</dbReference>
<sequence length="206" mass="22716">MPNVTLSINTKQIDRLANELKEFPREVGEATRLALNRTIDHAITKTGQIVPKFYVIKSAEVKASFKGGIKRPSKSDLSASITSSGPTLSLAHFPYTPKSPKRGGKSIFRNAVMVTIKKSKGKVISKKGFVASTGAKSEDKTQFNVFMRVGNKRLPIAPIRTLSIPQMITAEGVDKQIMNAASSKFEERLEHEIVREMTKMDKAIRG</sequence>
<name>A0A399IIL1_9CLOT</name>
<evidence type="ECO:0008006" key="3">
    <source>
        <dbReference type="Google" id="ProtNLM"/>
    </source>
</evidence>
<evidence type="ECO:0000313" key="2">
    <source>
        <dbReference type="Proteomes" id="UP000265930"/>
    </source>
</evidence>
<reference evidence="1 2" key="1">
    <citation type="submission" date="2018-08" db="EMBL/GenBank/DDBJ databases">
        <title>Genome of Clostridium chromiireducens C1, DSM12136.</title>
        <authorList>
            <person name="Xing M."/>
            <person name="Wei Y."/>
            <person name="Ang E.L."/>
            <person name="Zhao H."/>
            <person name="Zhang Y."/>
        </authorList>
    </citation>
    <scope>NUCLEOTIDE SEQUENCE [LARGE SCALE GENOMIC DNA]</scope>
    <source>
        <strain evidence="1 2">C1</strain>
    </source>
</reference>
<proteinExistence type="predicted"/>
<evidence type="ECO:0000313" key="1">
    <source>
        <dbReference type="EMBL" id="RII32848.1"/>
    </source>
</evidence>
<gene>
    <name evidence="1" type="ORF">D2A34_21880</name>
</gene>
<comment type="caution">
    <text evidence="1">The sequence shown here is derived from an EMBL/GenBank/DDBJ whole genome shotgun (WGS) entry which is preliminary data.</text>
</comment>
<dbReference type="Proteomes" id="UP000265930">
    <property type="component" value="Unassembled WGS sequence"/>
</dbReference>
<dbReference type="InterPro" id="IPR010633">
    <property type="entry name" value="Phage_lambda_GpZ"/>
</dbReference>